<dbReference type="RefSeq" id="WP_033784085.1">
    <property type="nucleotide sequence ID" value="NZ_CP028349.1"/>
</dbReference>
<dbReference type="EMBL" id="CP028349">
    <property type="protein sequence ID" value="AVV39112.1"/>
    <property type="molecule type" value="Genomic_DNA"/>
</dbReference>
<dbReference type="GO" id="GO:0006276">
    <property type="term" value="P:plasmid maintenance"/>
    <property type="evidence" value="ECO:0007669"/>
    <property type="project" value="InterPro"/>
</dbReference>
<dbReference type="Gene3D" id="2.30.30.110">
    <property type="match status" value="1"/>
</dbReference>
<dbReference type="SUPFAM" id="SSF50118">
    <property type="entry name" value="Cell growth inhibitor/plasmid maintenance toxic component"/>
    <property type="match status" value="1"/>
</dbReference>
<keyword evidence="6" id="KW-0804">Transcription</keyword>
<keyword evidence="4" id="KW-1277">Toxin-antitoxin system</keyword>
<comment type="similarity">
    <text evidence="1">Belongs to the CcdB toxin family.</text>
</comment>
<keyword evidence="5" id="KW-0805">Transcription regulation</keyword>
<protein>
    <recommendedName>
        <fullName evidence="2">Toxin CcdB</fullName>
    </recommendedName>
    <alternativeName>
        <fullName evidence="8">Cytotoxic protein CcdB</fullName>
    </alternativeName>
    <alternativeName>
        <fullName evidence="7">Protein LetD</fullName>
    </alternativeName>
</protein>
<dbReference type="AlphaFoldDB" id="A0AAN1TX56"/>
<evidence type="ECO:0000313" key="9">
    <source>
        <dbReference type="EMBL" id="AVV39112.1"/>
    </source>
</evidence>
<dbReference type="Pfam" id="PF01845">
    <property type="entry name" value="CcdB"/>
    <property type="match status" value="1"/>
</dbReference>
<evidence type="ECO:0000313" key="10">
    <source>
        <dbReference type="Proteomes" id="UP000241538"/>
    </source>
</evidence>
<evidence type="ECO:0000256" key="2">
    <source>
        <dbReference type="ARBA" id="ARBA00015075"/>
    </source>
</evidence>
<keyword evidence="3" id="KW-0678">Repressor</keyword>
<evidence type="ECO:0000256" key="8">
    <source>
        <dbReference type="ARBA" id="ARBA00033135"/>
    </source>
</evidence>
<dbReference type="Proteomes" id="UP000241538">
    <property type="component" value="Chromosome"/>
</dbReference>
<evidence type="ECO:0000256" key="6">
    <source>
        <dbReference type="ARBA" id="ARBA00023163"/>
    </source>
</evidence>
<proteinExistence type="inferred from homology"/>
<accession>A0AAN1TX56</accession>
<evidence type="ECO:0000256" key="5">
    <source>
        <dbReference type="ARBA" id="ARBA00023015"/>
    </source>
</evidence>
<dbReference type="GO" id="GO:0008657">
    <property type="term" value="F:DNA topoisomerase type II (double strand cut, ATP-hydrolyzing) inhibitor activity"/>
    <property type="evidence" value="ECO:0007669"/>
    <property type="project" value="InterPro"/>
</dbReference>
<dbReference type="InterPro" id="IPR011067">
    <property type="entry name" value="Plasmid_toxin/cell-grow_inhib"/>
</dbReference>
<evidence type="ECO:0000256" key="1">
    <source>
        <dbReference type="ARBA" id="ARBA00005230"/>
    </source>
</evidence>
<sequence>MQFDVYRNTGKAEIYPLVLDVQSDIIGRRKTRMAIPLFPHENYKGPRADRLTPILVIEGQKYVMMTHEMASVPEKALREDVENISGQAVVIKSALDFLFDRI</sequence>
<name>A0AAN1TX56_9GAMM</name>
<reference evidence="9 10" key="1">
    <citation type="journal article" date="2018" name="Int J Genomics">
        <title>Comparative Genomics Analysis of Plasmid pPV989-94 from a Clinical Isolate of Pantoea vagans PV989.</title>
        <authorList>
            <person name="Xu L."/>
            <person name="Yin M."/>
            <person name="Zhu T."/>
            <person name="Lu J."/>
            <person name="Bao Q."/>
        </authorList>
    </citation>
    <scope>NUCLEOTIDE SEQUENCE [LARGE SCALE GENOMIC DNA]</scope>
    <source>
        <strain evidence="9 10">PV989</strain>
    </source>
</reference>
<evidence type="ECO:0000256" key="7">
    <source>
        <dbReference type="ARBA" id="ARBA00029628"/>
    </source>
</evidence>
<gene>
    <name evidence="9" type="ORF">C9381_18765</name>
</gene>
<dbReference type="InterPro" id="IPR002712">
    <property type="entry name" value="CcdB"/>
</dbReference>
<evidence type="ECO:0000256" key="3">
    <source>
        <dbReference type="ARBA" id="ARBA00022491"/>
    </source>
</evidence>
<evidence type="ECO:0000256" key="4">
    <source>
        <dbReference type="ARBA" id="ARBA00022649"/>
    </source>
</evidence>
<organism evidence="9 10">
    <name type="scientific">Pantoea vagans</name>
    <dbReference type="NCBI Taxonomy" id="470934"/>
    <lineage>
        <taxon>Bacteria</taxon>
        <taxon>Pseudomonadati</taxon>
        <taxon>Pseudomonadota</taxon>
        <taxon>Gammaproteobacteria</taxon>
        <taxon>Enterobacterales</taxon>
        <taxon>Erwiniaceae</taxon>
        <taxon>Pantoea</taxon>
    </lineage>
</organism>